<dbReference type="AlphaFoldDB" id="A0A1E4SXX3"/>
<name>A0A1E4SXX3_9ASCO</name>
<feature type="region of interest" description="Disordered" evidence="1">
    <location>
        <begin position="47"/>
        <end position="71"/>
    </location>
</feature>
<feature type="compositionally biased region" description="Low complexity" evidence="1">
    <location>
        <begin position="52"/>
        <end position="71"/>
    </location>
</feature>
<feature type="compositionally biased region" description="Basic residues" evidence="1">
    <location>
        <begin position="147"/>
        <end position="162"/>
    </location>
</feature>
<feature type="region of interest" description="Disordered" evidence="1">
    <location>
        <begin position="86"/>
        <end position="162"/>
    </location>
</feature>
<evidence type="ECO:0000313" key="3">
    <source>
        <dbReference type="Proteomes" id="UP000094801"/>
    </source>
</evidence>
<keyword evidence="3" id="KW-1185">Reference proteome</keyword>
<evidence type="ECO:0000256" key="1">
    <source>
        <dbReference type="SAM" id="MobiDB-lite"/>
    </source>
</evidence>
<accession>A0A1E4SXX3</accession>
<feature type="compositionally biased region" description="Basic residues" evidence="1">
    <location>
        <begin position="98"/>
        <end position="109"/>
    </location>
</feature>
<reference evidence="3" key="1">
    <citation type="submission" date="2016-04" db="EMBL/GenBank/DDBJ databases">
        <title>Comparative genomics of biotechnologically important yeasts.</title>
        <authorList>
            <consortium name="DOE Joint Genome Institute"/>
            <person name="Riley R."/>
            <person name="Haridas S."/>
            <person name="Wolfe K.H."/>
            <person name="Lopes M.R."/>
            <person name="Hittinger C.T."/>
            <person name="Goker M."/>
            <person name="Salamov A."/>
            <person name="Wisecaver J."/>
            <person name="Long T.M."/>
            <person name="Aerts A.L."/>
            <person name="Barry K."/>
            <person name="Choi C."/>
            <person name="Clum A."/>
            <person name="Coughlan A.Y."/>
            <person name="Deshpande S."/>
            <person name="Douglass A.P."/>
            <person name="Hanson S.J."/>
            <person name="Klenk H.-P."/>
            <person name="Labutti K."/>
            <person name="Lapidus A."/>
            <person name="Lindquist E."/>
            <person name="Lipzen A."/>
            <person name="Meier-Kolthoff J.P."/>
            <person name="Ohm R.A."/>
            <person name="Otillar R.P."/>
            <person name="Pangilinan J."/>
            <person name="Peng Y."/>
            <person name="Rokas A."/>
            <person name="Rosa C.A."/>
            <person name="Scheuner C."/>
            <person name="Sibirny A.A."/>
            <person name="Slot J.C."/>
            <person name="Stielow J.B."/>
            <person name="Sun H."/>
            <person name="Kurtzman C.P."/>
            <person name="Blackwell M."/>
            <person name="Grigoriev I.V."/>
            <person name="Jeffries T.W."/>
        </authorList>
    </citation>
    <scope>NUCLEOTIDE SEQUENCE [LARGE SCALE GENOMIC DNA]</scope>
    <source>
        <strain evidence="3">NRRL YB-2248</strain>
    </source>
</reference>
<feature type="compositionally biased region" description="Low complexity" evidence="1">
    <location>
        <begin position="113"/>
        <end position="125"/>
    </location>
</feature>
<gene>
    <name evidence="2" type="ORF">CANARDRAFT_29224</name>
</gene>
<protein>
    <submittedName>
        <fullName evidence="2">Uncharacterized protein</fullName>
    </submittedName>
</protein>
<dbReference type="EMBL" id="KV453857">
    <property type="protein sequence ID" value="ODV84350.1"/>
    <property type="molecule type" value="Genomic_DNA"/>
</dbReference>
<proteinExistence type="predicted"/>
<dbReference type="Proteomes" id="UP000094801">
    <property type="component" value="Unassembled WGS sequence"/>
</dbReference>
<evidence type="ECO:0000313" key="2">
    <source>
        <dbReference type="EMBL" id="ODV84350.1"/>
    </source>
</evidence>
<organism evidence="2 3">
    <name type="scientific">[Candida] arabinofermentans NRRL YB-2248</name>
    <dbReference type="NCBI Taxonomy" id="983967"/>
    <lineage>
        <taxon>Eukaryota</taxon>
        <taxon>Fungi</taxon>
        <taxon>Dikarya</taxon>
        <taxon>Ascomycota</taxon>
        <taxon>Saccharomycotina</taxon>
        <taxon>Pichiomycetes</taxon>
        <taxon>Pichiales</taxon>
        <taxon>Pichiaceae</taxon>
        <taxon>Ogataea</taxon>
        <taxon>Ogataea/Candida clade</taxon>
    </lineage>
</organism>
<sequence length="162" mass="17880">METNIINEIPDLSECRHNEPSLTLPSVSELKHIVSTPVKPDLKLVEEEDFSSPESLSTSSSSTTPRLSSVSTLSVLGHSLSYSQLQEKSPIIESITPPKKKRGRPRKFPLKTDSASGLGSAADGGQVKRKRGRPKLPPLEVREKSRYIKKTHKQKGLGRKED</sequence>